<protein>
    <submittedName>
        <fullName evidence="1">Uncharacterized protein</fullName>
    </submittedName>
</protein>
<name>A0ABT9VND5_9BACI</name>
<evidence type="ECO:0000313" key="1">
    <source>
        <dbReference type="EMBL" id="MDQ0162493.1"/>
    </source>
</evidence>
<gene>
    <name evidence="1" type="ORF">J2S06_001570</name>
</gene>
<keyword evidence="2" id="KW-1185">Reference proteome</keyword>
<organism evidence="1 2">
    <name type="scientific">Aeribacillus alveayuensis</name>
    <dbReference type="NCBI Taxonomy" id="279215"/>
    <lineage>
        <taxon>Bacteria</taxon>
        <taxon>Bacillati</taxon>
        <taxon>Bacillota</taxon>
        <taxon>Bacilli</taxon>
        <taxon>Bacillales</taxon>
        <taxon>Bacillaceae</taxon>
        <taxon>Aeribacillus</taxon>
    </lineage>
</organism>
<comment type="caution">
    <text evidence="1">The sequence shown here is derived from an EMBL/GenBank/DDBJ whole genome shotgun (WGS) entry which is preliminary data.</text>
</comment>
<reference evidence="1 2" key="1">
    <citation type="submission" date="2023-07" db="EMBL/GenBank/DDBJ databases">
        <title>Genomic Encyclopedia of Type Strains, Phase IV (KMG-IV): sequencing the most valuable type-strain genomes for metagenomic binning, comparative biology and taxonomic classification.</title>
        <authorList>
            <person name="Goeker M."/>
        </authorList>
    </citation>
    <scope>NUCLEOTIDE SEQUENCE [LARGE SCALE GENOMIC DNA]</scope>
    <source>
        <strain evidence="1 2">DSM 19092</strain>
    </source>
</reference>
<proteinExistence type="predicted"/>
<dbReference type="RefSeq" id="WP_419151907.1">
    <property type="nucleotide sequence ID" value="NZ_JAUSTR010000004.1"/>
</dbReference>
<dbReference type="Proteomes" id="UP001225646">
    <property type="component" value="Unassembled WGS sequence"/>
</dbReference>
<sequence length="73" mass="8988">MGYILPFHFYTYTDYHLRILKDKFDYAKYFPAHKLYNENKPYQEKYDYIPAERKMPKKVKTMIGKGLHIDVYV</sequence>
<dbReference type="EMBL" id="JAUSTR010000004">
    <property type="protein sequence ID" value="MDQ0162493.1"/>
    <property type="molecule type" value="Genomic_DNA"/>
</dbReference>
<evidence type="ECO:0000313" key="2">
    <source>
        <dbReference type="Proteomes" id="UP001225646"/>
    </source>
</evidence>
<accession>A0ABT9VND5</accession>